<feature type="domain" description="PDZ" evidence="2">
    <location>
        <begin position="71"/>
        <end position="145"/>
    </location>
</feature>
<evidence type="ECO:0000256" key="1">
    <source>
        <dbReference type="SAM" id="SignalP"/>
    </source>
</evidence>
<name>A0A162LK61_9PROT</name>
<comment type="caution">
    <text evidence="3">The sequence shown here is derived from an EMBL/GenBank/DDBJ whole genome shotgun (WGS) entry which is preliminary data.</text>
</comment>
<accession>A0A162LK61</accession>
<dbReference type="GeneID" id="97239121"/>
<feature type="chain" id="PRO_5007837022" description="PDZ domain-containing protein" evidence="1">
    <location>
        <begin position="23"/>
        <end position="280"/>
    </location>
</feature>
<dbReference type="EMBL" id="LPZR01000067">
    <property type="protein sequence ID" value="KYO55327.1"/>
    <property type="molecule type" value="Genomic_DNA"/>
</dbReference>
<dbReference type="AlphaFoldDB" id="A0A162LK61"/>
<dbReference type="RefSeq" id="WP_062762352.1">
    <property type="nucleotide sequence ID" value="NZ_CP121042.1"/>
</dbReference>
<sequence>MKKALAASLIFSLSWMSGPALAAEASQDIGGSGRGGFGEGRFGEGRFGEGKAPFAHDWSAGRLAADQGARLGITLEAVPYRKDGRIFVRVAEVDAGSPLAGTVAAGDYLFRIDDTELQRTHDVFTAIAAHRPGENVTVYFLDRDDALTAKSVPVRTASIDGLANGRAAGTALAAAVTPAPAPAPAPALTPTPTPAPAVSAATAHTTTPAVTHRSQPVIRVRAIEPPQTEAAASRGFCESRAGLCILGGVVGAAVMSALAAFPEPDRRRVVGYMSWAFGAA</sequence>
<keyword evidence="1" id="KW-0732">Signal</keyword>
<protein>
    <recommendedName>
        <fullName evidence="2">PDZ domain-containing protein</fullName>
    </recommendedName>
</protein>
<dbReference type="InterPro" id="IPR036034">
    <property type="entry name" value="PDZ_sf"/>
</dbReference>
<dbReference type="Proteomes" id="UP000075787">
    <property type="component" value="Unassembled WGS sequence"/>
</dbReference>
<dbReference type="Gene3D" id="2.30.42.10">
    <property type="match status" value="1"/>
</dbReference>
<evidence type="ECO:0000259" key="2">
    <source>
        <dbReference type="Pfam" id="PF13180"/>
    </source>
</evidence>
<evidence type="ECO:0000313" key="4">
    <source>
        <dbReference type="Proteomes" id="UP000075787"/>
    </source>
</evidence>
<organism evidence="3 4">
    <name type="scientific">Tistrella mobilis</name>
    <dbReference type="NCBI Taxonomy" id="171437"/>
    <lineage>
        <taxon>Bacteria</taxon>
        <taxon>Pseudomonadati</taxon>
        <taxon>Pseudomonadota</taxon>
        <taxon>Alphaproteobacteria</taxon>
        <taxon>Geminicoccales</taxon>
        <taxon>Geminicoccaceae</taxon>
        <taxon>Tistrella</taxon>
    </lineage>
</organism>
<gene>
    <name evidence="3" type="ORF">AUP44_23845</name>
</gene>
<reference evidence="3 4" key="1">
    <citation type="submission" date="2015-12" db="EMBL/GenBank/DDBJ databases">
        <title>Genome sequence of Tistrella mobilis MCCC 1A02139.</title>
        <authorList>
            <person name="Lu L."/>
            <person name="Lai Q."/>
            <person name="Shao Z."/>
            <person name="Qian P."/>
        </authorList>
    </citation>
    <scope>NUCLEOTIDE SEQUENCE [LARGE SCALE GENOMIC DNA]</scope>
    <source>
        <strain evidence="3 4">MCCC 1A02139</strain>
    </source>
</reference>
<proteinExistence type="predicted"/>
<dbReference type="SUPFAM" id="SSF50156">
    <property type="entry name" value="PDZ domain-like"/>
    <property type="match status" value="1"/>
</dbReference>
<dbReference type="InterPro" id="IPR001478">
    <property type="entry name" value="PDZ"/>
</dbReference>
<dbReference type="Pfam" id="PF13180">
    <property type="entry name" value="PDZ_2"/>
    <property type="match status" value="1"/>
</dbReference>
<evidence type="ECO:0000313" key="3">
    <source>
        <dbReference type="EMBL" id="KYO55327.1"/>
    </source>
</evidence>
<feature type="signal peptide" evidence="1">
    <location>
        <begin position="1"/>
        <end position="22"/>
    </location>
</feature>